<feature type="compositionally biased region" description="Low complexity" evidence="1">
    <location>
        <begin position="111"/>
        <end position="137"/>
    </location>
</feature>
<name>A0A544QWQ3_9FIRM</name>
<dbReference type="EMBL" id="SGJB01000004">
    <property type="protein sequence ID" value="TQQ85128.1"/>
    <property type="molecule type" value="Genomic_DNA"/>
</dbReference>
<gene>
    <name evidence="3" type="ORF">EXD82_03265</name>
</gene>
<feature type="compositionally biased region" description="Basic and acidic residues" evidence="1">
    <location>
        <begin position="161"/>
        <end position="170"/>
    </location>
</feature>
<feature type="signal peptide" evidence="2">
    <location>
        <begin position="1"/>
        <end position="25"/>
    </location>
</feature>
<dbReference type="RefSeq" id="WP_142535485.1">
    <property type="nucleotide sequence ID" value="NZ_SGJB01000004.1"/>
</dbReference>
<keyword evidence="4" id="KW-1185">Reference proteome</keyword>
<protein>
    <recommendedName>
        <fullName evidence="5">DUF2680 domain-containing protein</fullName>
    </recommendedName>
</protein>
<feature type="compositionally biased region" description="Gly residues" evidence="1">
    <location>
        <begin position="138"/>
        <end position="159"/>
    </location>
</feature>
<accession>A0A544QWQ3</accession>
<evidence type="ECO:0000256" key="1">
    <source>
        <dbReference type="SAM" id="MobiDB-lite"/>
    </source>
</evidence>
<dbReference type="OrthoDB" id="1809211at2"/>
<evidence type="ECO:0000313" key="4">
    <source>
        <dbReference type="Proteomes" id="UP000317863"/>
    </source>
</evidence>
<evidence type="ECO:0008006" key="5">
    <source>
        <dbReference type="Google" id="ProtNLM"/>
    </source>
</evidence>
<evidence type="ECO:0000256" key="2">
    <source>
        <dbReference type="SAM" id="SignalP"/>
    </source>
</evidence>
<organism evidence="3 4">
    <name type="scientific">Peptacetobacter hominis</name>
    <dbReference type="NCBI Taxonomy" id="2743610"/>
    <lineage>
        <taxon>Bacteria</taxon>
        <taxon>Bacillati</taxon>
        <taxon>Bacillota</taxon>
        <taxon>Clostridia</taxon>
        <taxon>Peptostreptococcales</taxon>
        <taxon>Peptostreptococcaceae</taxon>
        <taxon>Peptacetobacter</taxon>
    </lineage>
</organism>
<reference evidence="3 4" key="1">
    <citation type="submission" date="2019-02" db="EMBL/GenBank/DDBJ databases">
        <title>Peptostreptococcaceae bacterium ZHW00191 nov., a new bacterium isolated from the human gut.</title>
        <authorList>
            <person name="Zhou H.-W."/>
            <person name="Chen X.-J."/>
        </authorList>
    </citation>
    <scope>NUCLEOTIDE SEQUENCE [LARGE SCALE GENOMIC DNA]</scope>
    <source>
        <strain evidence="3 4">ZHW00191</strain>
    </source>
</reference>
<feature type="chain" id="PRO_5022026774" description="DUF2680 domain-containing protein" evidence="2">
    <location>
        <begin position="26"/>
        <end position="170"/>
    </location>
</feature>
<comment type="caution">
    <text evidence="3">The sequence shown here is derived from an EMBL/GenBank/DDBJ whole genome shotgun (WGS) entry which is preliminary data.</text>
</comment>
<keyword evidence="2" id="KW-0732">Signal</keyword>
<sequence length="170" mass="17334">MKKRLKVIGLAAASSVMLLSTSIYADSTGQSLVDIVSKITGKTTTEVTEMRSDGMTYGEIAASSGKLDEFKKETGKNNCTGDGTCTYSQGNGNCDGTGYGNGTCNVNSNSAGNSQNSSYETDNSNSTQNNSNSSGLQNGSGNGNKGNGPRDGSGKGNGGHGRRDGSCINN</sequence>
<dbReference type="AlphaFoldDB" id="A0A544QWQ3"/>
<feature type="region of interest" description="Disordered" evidence="1">
    <location>
        <begin position="111"/>
        <end position="170"/>
    </location>
</feature>
<evidence type="ECO:0000313" key="3">
    <source>
        <dbReference type="EMBL" id="TQQ85128.1"/>
    </source>
</evidence>
<proteinExistence type="predicted"/>
<dbReference type="Proteomes" id="UP000317863">
    <property type="component" value="Unassembled WGS sequence"/>
</dbReference>